<dbReference type="PIRSF" id="PIRSF000513">
    <property type="entry name" value="Thz_kinase"/>
    <property type="match status" value="1"/>
</dbReference>
<comment type="caution">
    <text evidence="11">Lacks conserved residue(s) required for the propagation of feature annotation.</text>
</comment>
<dbReference type="GO" id="GO:0009229">
    <property type="term" value="P:thiamine diphosphate biosynthetic process"/>
    <property type="evidence" value="ECO:0007669"/>
    <property type="project" value="UniProtKB-UniRule"/>
</dbReference>
<comment type="caution">
    <text evidence="12">The sequence shown here is derived from an EMBL/GenBank/DDBJ whole genome shotgun (WGS) entry which is preliminary data.</text>
</comment>
<dbReference type="GO" id="GO:0000287">
    <property type="term" value="F:magnesium ion binding"/>
    <property type="evidence" value="ECO:0007669"/>
    <property type="project" value="UniProtKB-UniRule"/>
</dbReference>
<evidence type="ECO:0000256" key="1">
    <source>
        <dbReference type="ARBA" id="ARBA00001771"/>
    </source>
</evidence>
<evidence type="ECO:0000256" key="5">
    <source>
        <dbReference type="ARBA" id="ARBA00022723"/>
    </source>
</evidence>
<evidence type="ECO:0000256" key="2">
    <source>
        <dbReference type="ARBA" id="ARBA00001946"/>
    </source>
</evidence>
<dbReference type="SUPFAM" id="SSF53613">
    <property type="entry name" value="Ribokinase-like"/>
    <property type="match status" value="1"/>
</dbReference>
<keyword evidence="9 11" id="KW-0460">Magnesium</keyword>
<keyword evidence="5 11" id="KW-0479">Metal-binding</keyword>
<proteinExistence type="inferred from homology"/>
<dbReference type="EC" id="2.7.1.50" evidence="11"/>
<evidence type="ECO:0000256" key="9">
    <source>
        <dbReference type="ARBA" id="ARBA00022842"/>
    </source>
</evidence>
<dbReference type="Gene3D" id="3.40.1190.20">
    <property type="match status" value="1"/>
</dbReference>
<protein>
    <recommendedName>
        <fullName evidence="11">Hydroxyethylthiazole kinase</fullName>
        <ecNumber evidence="11">2.7.1.50</ecNumber>
    </recommendedName>
    <alternativeName>
        <fullName evidence="11">4-methyl-5-beta-hydroxyethylthiazole kinase</fullName>
        <shortName evidence="11">TH kinase</shortName>
        <shortName evidence="11">Thz kinase</shortName>
    </alternativeName>
</protein>
<dbReference type="InterPro" id="IPR029056">
    <property type="entry name" value="Ribokinase-like"/>
</dbReference>
<keyword evidence="7 11" id="KW-0418">Kinase</keyword>
<keyword evidence="4 11" id="KW-0808">Transferase</keyword>
<evidence type="ECO:0000256" key="8">
    <source>
        <dbReference type="ARBA" id="ARBA00022840"/>
    </source>
</evidence>
<dbReference type="GO" id="GO:0005524">
    <property type="term" value="F:ATP binding"/>
    <property type="evidence" value="ECO:0007669"/>
    <property type="project" value="UniProtKB-UniRule"/>
</dbReference>
<dbReference type="EMBL" id="JAGMWN010000007">
    <property type="protein sequence ID" value="MBP5858322.1"/>
    <property type="molecule type" value="Genomic_DNA"/>
</dbReference>
<keyword evidence="13" id="KW-1185">Reference proteome</keyword>
<dbReference type="PRINTS" id="PR01099">
    <property type="entry name" value="HYETHTZKNASE"/>
</dbReference>
<comment type="similarity">
    <text evidence="11">Belongs to the Thz kinase family.</text>
</comment>
<evidence type="ECO:0000256" key="6">
    <source>
        <dbReference type="ARBA" id="ARBA00022741"/>
    </source>
</evidence>
<comment type="cofactor">
    <cofactor evidence="2 11">
        <name>Mg(2+)</name>
        <dbReference type="ChEBI" id="CHEBI:18420"/>
    </cofactor>
</comment>
<keyword evidence="8 11" id="KW-0067">ATP-binding</keyword>
<evidence type="ECO:0000256" key="3">
    <source>
        <dbReference type="ARBA" id="ARBA00004868"/>
    </source>
</evidence>
<comment type="pathway">
    <text evidence="3 11">Cofactor biosynthesis; thiamine diphosphate biosynthesis; 4-methyl-5-(2-phosphoethyl)-thiazole from 5-(2-hydroxyethyl)-4-methylthiazole: step 1/1.</text>
</comment>
<organism evidence="12 13">
    <name type="scientific">Marivibrio halodurans</name>
    <dbReference type="NCBI Taxonomy" id="2039722"/>
    <lineage>
        <taxon>Bacteria</taxon>
        <taxon>Pseudomonadati</taxon>
        <taxon>Pseudomonadota</taxon>
        <taxon>Alphaproteobacteria</taxon>
        <taxon>Rhodospirillales</taxon>
        <taxon>Rhodospirillaceae</taxon>
        <taxon>Marivibrio</taxon>
    </lineage>
</organism>
<reference evidence="12" key="1">
    <citation type="submission" date="2021-04" db="EMBL/GenBank/DDBJ databases">
        <authorList>
            <person name="Zhang D.-C."/>
        </authorList>
    </citation>
    <scope>NUCLEOTIDE SEQUENCE</scope>
    <source>
        <strain evidence="12">CGMCC 1.15697</strain>
    </source>
</reference>
<accession>A0A8J7SA82</accession>
<feature type="binding site" evidence="11">
    <location>
        <position position="181"/>
    </location>
    <ligand>
        <name>substrate</name>
    </ligand>
</feature>
<evidence type="ECO:0000256" key="11">
    <source>
        <dbReference type="HAMAP-Rule" id="MF_00228"/>
    </source>
</evidence>
<evidence type="ECO:0000256" key="4">
    <source>
        <dbReference type="ARBA" id="ARBA00022679"/>
    </source>
</evidence>
<keyword evidence="10 11" id="KW-0784">Thiamine biosynthesis</keyword>
<dbReference type="AlphaFoldDB" id="A0A8J7SA82"/>
<dbReference type="Pfam" id="PF02110">
    <property type="entry name" value="HK"/>
    <property type="match status" value="2"/>
</dbReference>
<comment type="catalytic activity">
    <reaction evidence="1 11">
        <text>5-(2-hydroxyethyl)-4-methylthiazole + ATP = 4-methyl-5-(2-phosphooxyethyl)-thiazole + ADP + H(+)</text>
        <dbReference type="Rhea" id="RHEA:24212"/>
        <dbReference type="ChEBI" id="CHEBI:15378"/>
        <dbReference type="ChEBI" id="CHEBI:17957"/>
        <dbReference type="ChEBI" id="CHEBI:30616"/>
        <dbReference type="ChEBI" id="CHEBI:58296"/>
        <dbReference type="ChEBI" id="CHEBI:456216"/>
        <dbReference type="EC" id="2.7.1.50"/>
    </reaction>
</comment>
<dbReference type="UniPathway" id="UPA00060">
    <property type="reaction ID" value="UER00139"/>
</dbReference>
<evidence type="ECO:0000256" key="10">
    <source>
        <dbReference type="ARBA" id="ARBA00022977"/>
    </source>
</evidence>
<comment type="function">
    <text evidence="11">Catalyzes the phosphorylation of the hydroxyl group of 4-methyl-5-beta-hydroxyethylthiazole (THZ).</text>
</comment>
<evidence type="ECO:0000313" key="13">
    <source>
        <dbReference type="Proteomes" id="UP000672602"/>
    </source>
</evidence>
<dbReference type="CDD" id="cd01170">
    <property type="entry name" value="THZ_kinase"/>
    <property type="match status" value="1"/>
</dbReference>
<name>A0A8J7SA82_9PROT</name>
<dbReference type="GO" id="GO:0009228">
    <property type="term" value="P:thiamine biosynthetic process"/>
    <property type="evidence" value="ECO:0007669"/>
    <property type="project" value="UniProtKB-KW"/>
</dbReference>
<dbReference type="GO" id="GO:0004417">
    <property type="term" value="F:hydroxyethylthiazole kinase activity"/>
    <property type="evidence" value="ECO:0007669"/>
    <property type="project" value="UniProtKB-UniRule"/>
</dbReference>
<keyword evidence="6 11" id="KW-0547">Nucleotide-binding</keyword>
<evidence type="ECO:0000256" key="7">
    <source>
        <dbReference type="ARBA" id="ARBA00022777"/>
    </source>
</evidence>
<gene>
    <name evidence="11" type="primary">thiM</name>
    <name evidence="12" type="ORF">KAJ83_14975</name>
</gene>
<feature type="binding site" evidence="11">
    <location>
        <position position="154"/>
    </location>
    <ligand>
        <name>ATP</name>
        <dbReference type="ChEBI" id="CHEBI:30616"/>
    </ligand>
</feature>
<dbReference type="InterPro" id="IPR000417">
    <property type="entry name" value="Hyethyz_kinase"/>
</dbReference>
<dbReference type="RefSeq" id="WP_210682909.1">
    <property type="nucleotide sequence ID" value="NZ_JAGMWN010000007.1"/>
</dbReference>
<evidence type="ECO:0000313" key="12">
    <source>
        <dbReference type="EMBL" id="MBP5858322.1"/>
    </source>
</evidence>
<dbReference type="HAMAP" id="MF_00228">
    <property type="entry name" value="Thz_kinase"/>
    <property type="match status" value="1"/>
</dbReference>
<feature type="binding site" evidence="11">
    <location>
        <position position="129"/>
    </location>
    <ligand>
        <name>ATP</name>
        <dbReference type="ChEBI" id="CHEBI:30616"/>
    </ligand>
</feature>
<sequence>MADRPIDVKGRLDAGADALDRLRATAPRVHCLTNMAAANLVANGLLALGAVPSLTDHDEEVGAFTAGAGALSVNLGTPDAERLRAIDIAVAAAKVQGVPWVLDPVMIDRAPTRLRAAAKLVNDGPAVLRLNEGERAALFDSADAPSFDGVLAISGAADSIGHHGAVLRVANGDPMMTRVTGMGCLLGALTGAFLTVERDGLTAALAASVLLGLAGERAAGSARGPGGFQPALLDRLHDLTPDDLMRDAKVTTCAD</sequence>
<dbReference type="Proteomes" id="UP000672602">
    <property type="component" value="Unassembled WGS sequence"/>
</dbReference>